<gene>
    <name evidence="1" type="ORF">BD626DRAFT_498985</name>
</gene>
<name>A0A550CC35_9AGAR</name>
<sequence length="120" mass="12647">MISRMRRDLPVPADPVKKTLCPFFTRVRTRFWSCESLTAAGSIRGMASAGMSASVAGGTCVSRGAGGGCAPLAIIIAMNSSASSMQLKPLNTALEMRCVFFAHSSQVVYTLGPSRPFLTA</sequence>
<evidence type="ECO:0000313" key="1">
    <source>
        <dbReference type="EMBL" id="TRM62368.1"/>
    </source>
</evidence>
<reference evidence="1 2" key="1">
    <citation type="journal article" date="2019" name="New Phytol.">
        <title>Comparative genomics reveals unique wood-decay strategies and fruiting body development in the Schizophyllaceae.</title>
        <authorList>
            <person name="Almasi E."/>
            <person name="Sahu N."/>
            <person name="Krizsan K."/>
            <person name="Balint B."/>
            <person name="Kovacs G.M."/>
            <person name="Kiss B."/>
            <person name="Cseklye J."/>
            <person name="Drula E."/>
            <person name="Henrissat B."/>
            <person name="Nagy I."/>
            <person name="Chovatia M."/>
            <person name="Adam C."/>
            <person name="LaButti K."/>
            <person name="Lipzen A."/>
            <person name="Riley R."/>
            <person name="Grigoriev I.V."/>
            <person name="Nagy L.G."/>
        </authorList>
    </citation>
    <scope>NUCLEOTIDE SEQUENCE [LARGE SCALE GENOMIC DNA]</scope>
    <source>
        <strain evidence="1 2">NL-1724</strain>
    </source>
</reference>
<organism evidence="1 2">
    <name type="scientific">Schizophyllum amplum</name>
    <dbReference type="NCBI Taxonomy" id="97359"/>
    <lineage>
        <taxon>Eukaryota</taxon>
        <taxon>Fungi</taxon>
        <taxon>Dikarya</taxon>
        <taxon>Basidiomycota</taxon>
        <taxon>Agaricomycotina</taxon>
        <taxon>Agaricomycetes</taxon>
        <taxon>Agaricomycetidae</taxon>
        <taxon>Agaricales</taxon>
        <taxon>Schizophyllaceae</taxon>
        <taxon>Schizophyllum</taxon>
    </lineage>
</organism>
<evidence type="ECO:0000313" key="2">
    <source>
        <dbReference type="Proteomes" id="UP000320762"/>
    </source>
</evidence>
<dbReference type="Proteomes" id="UP000320762">
    <property type="component" value="Unassembled WGS sequence"/>
</dbReference>
<accession>A0A550CC35</accession>
<dbReference type="EMBL" id="VDMD01000013">
    <property type="protein sequence ID" value="TRM62368.1"/>
    <property type="molecule type" value="Genomic_DNA"/>
</dbReference>
<protein>
    <submittedName>
        <fullName evidence="1">Uncharacterized protein</fullName>
    </submittedName>
</protein>
<keyword evidence="2" id="KW-1185">Reference proteome</keyword>
<dbReference type="OrthoDB" id="4478223at2759"/>
<comment type="caution">
    <text evidence="1">The sequence shown here is derived from an EMBL/GenBank/DDBJ whole genome shotgun (WGS) entry which is preliminary data.</text>
</comment>
<dbReference type="AlphaFoldDB" id="A0A550CC35"/>
<proteinExistence type="predicted"/>